<dbReference type="PANTHER" id="PTHR31084:SF13">
    <property type="entry name" value="GLYCOSYL HYDROLASE FAMILY 95 N-TERMINAL DOMAIN-CONTAINING PROTEIN"/>
    <property type="match status" value="1"/>
</dbReference>
<dbReference type="AlphaFoldDB" id="A0A2C9VJ89"/>
<dbReference type="EMBL" id="CM004393">
    <property type="protein sequence ID" value="OAY45525.2"/>
    <property type="molecule type" value="Genomic_DNA"/>
</dbReference>
<dbReference type="Gene3D" id="1.50.10.10">
    <property type="match status" value="1"/>
</dbReference>
<evidence type="ECO:0000313" key="2">
    <source>
        <dbReference type="Proteomes" id="UP000091857"/>
    </source>
</evidence>
<dbReference type="Proteomes" id="UP000091857">
    <property type="component" value="Chromosome 7"/>
</dbReference>
<dbReference type="STRING" id="3983.A0A2C9VJ89"/>
<accession>A0A2C9VJ89</accession>
<comment type="caution">
    <text evidence="1">The sequence shown here is derived from an EMBL/GenBank/DDBJ whole genome shotgun (WGS) entry which is preliminary data.</text>
</comment>
<dbReference type="SUPFAM" id="SSF48208">
    <property type="entry name" value="Six-hairpin glycosidases"/>
    <property type="match status" value="1"/>
</dbReference>
<dbReference type="PANTHER" id="PTHR31084">
    <property type="entry name" value="ALPHA-L-FUCOSIDASE 2"/>
    <property type="match status" value="1"/>
</dbReference>
<gene>
    <name evidence="1" type="ORF">MANES_07G061500v8</name>
</gene>
<sequence length="3155" mass="360324">MVLDIFISIFSEFIKEPIMEFVVVPIKRHISYPFTYKSKVEKLHHESEKLKNRTVKLQQAVEEATRKGEEIYESVNKWLNDAGKAIEEAEECIKGKEPAKKRCFVGLCPDLKTRYQLSKKAEKKALAIHELANEGDLDSISFRPTLQQIVAPSVYAREGLNSRELFLEKVMDALLDPDLNMIGVYGLGGVGKTTLAKQVHRKALEGKLFGVVAMVAVGQTPELRRIQSEIADILGLEFKSEEIPGRANRLYERLKKELEKEKTELEKEKKVLIILDDVWKKLDLNAVGIPFGDGFKGCKILLTSRRQDVLSREMGTQQEFKLDVLQDEEARSLFEITVAGAKDSELPPIAAEIAKKCAGLPLLLLTVATDLRNRELYAWNDKLNQLSEFDNEEIYSKVHAILESSYNNLCSNEVKSFFFLCGLIGQSNIEIQSLLKYVMGLSLFKNISTVQGARNKVYSLIDTLKAQSLLLDGDMYGFVKIHDVVRDTALNIASREQHAFIVTSGMELVKFPNKGCTRISLPYCDIENLPEGWECPKAEALFLFTEVFCLGIPHQFFKGIRNLEVVDFTGIHFVSLPLSLAFLSNLHTLCLHRCQLDDLAIIGDLKQLRVLSFANSYVVELPRQIEQLARLKVLDVSNCSKLKMIPANALSKLSELEELYMSNSFVEWEADGNNASLAELEKLSQLTTSEMQILDDKILPKHLFSNGRLQSFRILIGDNWDWDDNYKTSRTLKLKLKTSIHSGYGIKVLLRETEDLCLDEVREAENLLYDIDGDGFPKLKHLRVQNNHAIQHIINSTKWAVCDAFPILESLILKNLIKLEKIYHGRLAAGSFNKLEILQVRNCQKLTYLFSLSAAKCLLQLQEMKVKDCPRMEAIVIDESENSNEVLEFNCLRSLNLRNLPNFRTFRSKIKAPPKIEEYLSEQGNNAHLSLFNRMVSFPNLDDLRLHSVSCEKIWHDQLSATSSKLERLSVNDCNELKHLFTTSIVKRLLQLKTLQIYVCSSMEEIILIEEFIEEEDERMNQILFPKLDELTLQNLPNLIRFCTRYQIEFQSLRDLDIRGCYTLMCLVPSVPHTGMIEKQDDREMNQNQNQSDNAEIQSLFNGMVSFPNLERLSLFGINELKRIWHSPLAANSFFKLKSLNVSNCQKLMAVFPSNVLERFRKMEELHVSNCASLQEIYQFEGFNVDEVFELRRLYIDELRSLKHVWRKDPQGVFSFQNLKSVRVSDCNVLNYLFSASITEGLLQLEELTIIRCGVEEIIAKAEDVEQAPYYCFKFPQLISLELTDLSKLRSWYPGIHISELQKLTCLNVRGCHKLIKFSFQEIDEKGRRPLLFLKKMSPNLEELTLEHKDLIAIQQVQFFSKLKMLTLTNLHNKSRPLIIGFLERLYSVETILVEEYNALEELFSYEGLAAEEEEHARTLARVKNLKLDRVYNLKHIWDPDSVLKPLLQYLETLSVFNCVSLINVAPSSSSFQNLATLEVRYCAGLANLITASTAKSMVQLTKMTVRDCGMMTEIVTSDGDDHTEDEIINFDKLKCLVLDGLPGLISFCSGNNAFNFPALENVTVNRCSRMKIFASGLLNTPKLRGILLEYQQRWEGNLNATLAEMAFCQYFKASEFPELWHDGMQGRLLRNVKMLEVDKCAMYNKAIPSNVLVFLNKLEELEVKDCDSAEIVFDLEGLSADDGLLPRLRKLELTSLPMLRHLWNKDPRGILEFKNLKWLHVGNCSSLKYIFTWSMASGLLQLEEIEIYNCKMIEGIIENEEAADKIILLPSLKSVVLKYLPRFSKLCSGWSNVECPLLEEMSIHECPSLKNIFATQTLVNTIDEFHTPFLNKMFPNLEKFSLDKKSTITILGFQFPTCFFSKVKVLKLSFFLNKYHVPLFSLLPIFPNLQRLEVLDSSLDELLPFEELGGDQEDITTIPRIRDLKLKNLPDLKHIWNPDGQLHDPLIQSLETFEIESCGNLIVLAPSSVSLRNLKTLKVYRCNTLANIFTSAAAKSMVLLETLIVRSCNMLTKIIGGVQEDGSTDEIVFSKMKTLELEDLQNLKCFCLGSYSFKFPSLEQVDVFRCPKLRTFTVRQLSAPKIHGVFTGNRFKRTFHWEGDLNATIEQIYMKYRVDQYFKASEFPELWHDEMQGRLLRNVKRLMVDNCAMYNKAIPSNVMVFLNKLEELEVKDCDSADVVFDLEGVSAYDGLLPQLCELKLTSLPMLRHLWNKESQGILEFKNLRLLQVGNCSSLKYIFTESIALCLLQLEKIEIYNCKMIEGIIEKEGAADKMILLPSLKSVVLKCLPRFSRLCSGWSNVECPLLEEMSIHECPSLKNIFTTQTLVNTIDEVHTPFQMFSNLEKFWLDKKSTITILGSQFPTGFFSKVKVLELSFFPNKYHVPLFSLLSIFPNLQRLEVLHSSLNELLPFERLVGDQEDITTIPHIRDLKLKNLPDLKHIWNPDGQLHDPLFQSLETFEIESCGNLIVLAPSSVSLGNLKTLKVYGCNTLANIFTSAAAKSMVQLETLIVRSCNMLTEIIGGVQEDGSTDEIVFSKMKTLELEDLQNLKCFCLGSYTFKFPSLEQVDVFRCPKLRIFTVHQLSAPKIHGVFTGNRFKRTFHWEGDLNATIEQIYMKYIGFKGIYDIQLSNFPMLKEKWHGQFPFENLEYLRKLMVDQCAFFSIAISSNLLKRLSWLNKLAVERCDSMEELFELEWLNADEGDVGLLESLEELRLIDLPRLVHVWNKDPQGILSFRNLTLLKVENCSSLTNIFTLSMASGLVNLKHLELKRCNLVEHIITKESEEEIAKDNTIFPSMESMSLECLPNLSSFYSASDVLKCPSLKRIEMVGCPNMELLASKFCKEHDLSMIAEGNGERIAASSGGKVVIPSLEELRVECNTIKNLCSQTSQADFLCGLKGIELTCISSDSTLLPSQFFESLPILEKLVLSDASFEDIIFCEEIIGEEIHPQLLVKLKELSLSKLPRLKHLRDTKLLSVFQSLETLNVMECGRLQVLVAFSVSFQNLTALQVSNCQGLVNLLSSSTARSLERLEKMKIEKCELIQEVIVAKVDKEEEENEICFSRLKCLELQRLPSLSSFCSGNLTFSFPSMEEVIIVECPNVKIFAQEVSTPQLWRVQTGPRIYEWEWEGSLNNTIQALFMEMKAEDTGIGQCSYG</sequence>
<dbReference type="Pfam" id="PF21307">
    <property type="entry name" value="Glyco_hydro_95_C"/>
    <property type="match status" value="1"/>
</dbReference>
<keyword evidence="2" id="KW-1185">Reference proteome</keyword>
<dbReference type="InterPro" id="IPR049053">
    <property type="entry name" value="AFCA-like_C"/>
</dbReference>
<dbReference type="InterPro" id="IPR054363">
    <property type="entry name" value="GH95_cat"/>
</dbReference>
<protein>
    <recommendedName>
        <fullName evidence="3">Glycosyl hydrolase family 95 N-terminal domain-containing protein</fullName>
    </recommendedName>
</protein>
<dbReference type="GO" id="GO:0005975">
    <property type="term" value="P:carbohydrate metabolic process"/>
    <property type="evidence" value="ECO:0007669"/>
    <property type="project" value="InterPro"/>
</dbReference>
<evidence type="ECO:0000313" key="1">
    <source>
        <dbReference type="EMBL" id="OAY45525.2"/>
    </source>
</evidence>
<name>A0A2C9VJ89_MANES</name>
<dbReference type="Pfam" id="PF22124">
    <property type="entry name" value="Glyco_hydro_95_cat"/>
    <property type="match status" value="1"/>
</dbReference>
<dbReference type="InterPro" id="IPR008928">
    <property type="entry name" value="6-hairpin_glycosidase_sf"/>
</dbReference>
<organism evidence="1 2">
    <name type="scientific">Manihot esculenta</name>
    <name type="common">Cassava</name>
    <name type="synonym">Jatropha manihot</name>
    <dbReference type="NCBI Taxonomy" id="3983"/>
    <lineage>
        <taxon>Eukaryota</taxon>
        <taxon>Viridiplantae</taxon>
        <taxon>Streptophyta</taxon>
        <taxon>Embryophyta</taxon>
        <taxon>Tracheophyta</taxon>
        <taxon>Spermatophyta</taxon>
        <taxon>Magnoliopsida</taxon>
        <taxon>eudicotyledons</taxon>
        <taxon>Gunneridae</taxon>
        <taxon>Pentapetalae</taxon>
        <taxon>rosids</taxon>
        <taxon>fabids</taxon>
        <taxon>Malpighiales</taxon>
        <taxon>Euphorbiaceae</taxon>
        <taxon>Crotonoideae</taxon>
        <taxon>Manihoteae</taxon>
        <taxon>Manihot</taxon>
    </lineage>
</organism>
<proteinExistence type="predicted"/>
<dbReference type="InterPro" id="IPR012341">
    <property type="entry name" value="6hp_glycosidase-like_sf"/>
</dbReference>
<evidence type="ECO:0008006" key="3">
    <source>
        <dbReference type="Google" id="ProtNLM"/>
    </source>
</evidence>
<reference evidence="2" key="1">
    <citation type="journal article" date="2016" name="Nat. Biotechnol.">
        <title>Sequencing wild and cultivated cassava and related species reveals extensive interspecific hybridization and genetic diversity.</title>
        <authorList>
            <person name="Bredeson J.V."/>
            <person name="Lyons J.B."/>
            <person name="Prochnik S.E."/>
            <person name="Wu G.A."/>
            <person name="Ha C.M."/>
            <person name="Edsinger-Gonzales E."/>
            <person name="Grimwood J."/>
            <person name="Schmutz J."/>
            <person name="Rabbi I.Y."/>
            <person name="Egesi C."/>
            <person name="Nauluvula P."/>
            <person name="Lebot V."/>
            <person name="Ndunguru J."/>
            <person name="Mkamilo G."/>
            <person name="Bart R.S."/>
            <person name="Setter T.L."/>
            <person name="Gleadow R.M."/>
            <person name="Kulakow P."/>
            <person name="Ferguson M.E."/>
            <person name="Rounsley S."/>
            <person name="Rokhsar D.S."/>
        </authorList>
    </citation>
    <scope>NUCLEOTIDE SEQUENCE [LARGE SCALE GENOMIC DNA]</scope>
    <source>
        <strain evidence="2">cv. AM560-2</strain>
    </source>
</reference>